<dbReference type="EMBL" id="PFQK01000042">
    <property type="protein sequence ID" value="PJC81921.1"/>
    <property type="molecule type" value="Genomic_DNA"/>
</dbReference>
<evidence type="ECO:0000313" key="5">
    <source>
        <dbReference type="Proteomes" id="UP000229370"/>
    </source>
</evidence>
<dbReference type="GO" id="GO:0006355">
    <property type="term" value="P:regulation of DNA-templated transcription"/>
    <property type="evidence" value="ECO:0007669"/>
    <property type="project" value="InterPro"/>
</dbReference>
<feature type="DNA-binding region" description="OmpR/PhoB-type" evidence="2">
    <location>
        <begin position="333"/>
        <end position="436"/>
    </location>
</feature>
<gene>
    <name evidence="4" type="ORF">CO007_02360</name>
</gene>
<dbReference type="InterPro" id="IPR016032">
    <property type="entry name" value="Sig_transdc_resp-reg_C-effctor"/>
</dbReference>
<name>A0A2M8GN01_9BACT</name>
<dbReference type="Pfam" id="PF00486">
    <property type="entry name" value="Trans_reg_C"/>
    <property type="match status" value="1"/>
</dbReference>
<dbReference type="SMART" id="SM00862">
    <property type="entry name" value="Trans_reg_C"/>
    <property type="match status" value="1"/>
</dbReference>
<keyword evidence="1 2" id="KW-0238">DNA-binding</keyword>
<dbReference type="InterPro" id="IPR001867">
    <property type="entry name" value="OmpR/PhoB-type_DNA-bd"/>
</dbReference>
<feature type="domain" description="OmpR/PhoB-type" evidence="3">
    <location>
        <begin position="333"/>
        <end position="436"/>
    </location>
</feature>
<reference evidence="5" key="1">
    <citation type="submission" date="2017-09" db="EMBL/GenBank/DDBJ databases">
        <title>Depth-based differentiation of microbial function through sediment-hosted aquifers and enrichment of novel symbionts in the deep terrestrial subsurface.</title>
        <authorList>
            <person name="Probst A.J."/>
            <person name="Ladd B."/>
            <person name="Jarett J.K."/>
            <person name="Geller-Mcgrath D.E."/>
            <person name="Sieber C.M.K."/>
            <person name="Emerson J.B."/>
            <person name="Anantharaman K."/>
            <person name="Thomas B.C."/>
            <person name="Malmstrom R."/>
            <person name="Stieglmeier M."/>
            <person name="Klingl A."/>
            <person name="Woyke T."/>
            <person name="Ryan C.M."/>
            <person name="Banfield J.F."/>
        </authorList>
    </citation>
    <scope>NUCLEOTIDE SEQUENCE [LARGE SCALE GENOMIC DNA]</scope>
</reference>
<dbReference type="InterPro" id="IPR027417">
    <property type="entry name" value="P-loop_NTPase"/>
</dbReference>
<accession>A0A2M8GN01</accession>
<dbReference type="GO" id="GO:0003677">
    <property type="term" value="F:DNA binding"/>
    <property type="evidence" value="ECO:0007669"/>
    <property type="project" value="UniProtKB-UniRule"/>
</dbReference>
<dbReference type="SUPFAM" id="SSF52540">
    <property type="entry name" value="P-loop containing nucleoside triphosphate hydrolases"/>
    <property type="match status" value="1"/>
</dbReference>
<evidence type="ECO:0000256" key="1">
    <source>
        <dbReference type="ARBA" id="ARBA00023125"/>
    </source>
</evidence>
<dbReference type="Proteomes" id="UP000229370">
    <property type="component" value="Unassembled WGS sequence"/>
</dbReference>
<sequence length="437" mass="50598">MKTNGSVTLPEKFLTTFAREILTLLKKAESVCCMFTCGGGKRTVYKYFLSQVDVIKQVFGNLYNKTIFVYVDPDEVLNVSSEAYLRLILDNLIPKMTDKKIKVISDSLIKNPLILIKKNLENLVAEDWHIVIVLNDFEFTFSLPPSIYLNLESIISIDKSKISYLVLSTINLVDESILRKLSNLRYVISQNIRYFPLLAEKDTDYLINYFGKKINFNVSKELSQILYKTCGGYLQLLKYSLNVLHNNGQQNLKERKKLESYLLNNDQIKIVCLNIWNNFNEKERDAITAIVTTGNFVASQKEEVNYFLKLGLVKKSADKKYCVFGTLFEEFVKSKLPKHKLIYNASTKKLHYGGQSCEDKFSYQEFKLLVYFINHENELVTRDQVAEAIWGKLYPDKYSDWSIDKTISILRKKLDHLGFPSKHLVTLKKRGFSFSNP</sequence>
<dbReference type="GO" id="GO:0000160">
    <property type="term" value="P:phosphorelay signal transduction system"/>
    <property type="evidence" value="ECO:0007669"/>
    <property type="project" value="InterPro"/>
</dbReference>
<proteinExistence type="predicted"/>
<dbReference type="Gene3D" id="1.10.10.10">
    <property type="entry name" value="Winged helix-like DNA-binding domain superfamily/Winged helix DNA-binding domain"/>
    <property type="match status" value="1"/>
</dbReference>
<dbReference type="SUPFAM" id="SSF46894">
    <property type="entry name" value="C-terminal effector domain of the bipartite response regulators"/>
    <property type="match status" value="1"/>
</dbReference>
<dbReference type="CDD" id="cd00383">
    <property type="entry name" value="trans_reg_C"/>
    <property type="match status" value="1"/>
</dbReference>
<comment type="caution">
    <text evidence="4">The sequence shown here is derived from an EMBL/GenBank/DDBJ whole genome shotgun (WGS) entry which is preliminary data.</text>
</comment>
<evidence type="ECO:0000313" key="4">
    <source>
        <dbReference type="EMBL" id="PJC81921.1"/>
    </source>
</evidence>
<dbReference type="AlphaFoldDB" id="A0A2M8GN01"/>
<evidence type="ECO:0000256" key="2">
    <source>
        <dbReference type="PROSITE-ProRule" id="PRU01091"/>
    </source>
</evidence>
<organism evidence="4 5">
    <name type="scientific">Candidatus Roizmanbacteria bacterium CG_4_8_14_3_um_filter_36_10</name>
    <dbReference type="NCBI Taxonomy" id="1974834"/>
    <lineage>
        <taxon>Bacteria</taxon>
        <taxon>Candidatus Roizmaniibacteriota</taxon>
    </lineage>
</organism>
<dbReference type="InterPro" id="IPR036388">
    <property type="entry name" value="WH-like_DNA-bd_sf"/>
</dbReference>
<dbReference type="PROSITE" id="PS51755">
    <property type="entry name" value="OMPR_PHOB"/>
    <property type="match status" value="1"/>
</dbReference>
<protein>
    <recommendedName>
        <fullName evidence="3">OmpR/PhoB-type domain-containing protein</fullName>
    </recommendedName>
</protein>
<evidence type="ECO:0000259" key="3">
    <source>
        <dbReference type="PROSITE" id="PS51755"/>
    </source>
</evidence>